<gene>
    <name evidence="3" type="ORF">FSARC_13709</name>
</gene>
<dbReference type="PANTHER" id="PTHR38122:SF1">
    <property type="entry name" value="GLYCOPROTEIN X"/>
    <property type="match status" value="1"/>
</dbReference>
<reference evidence="3" key="1">
    <citation type="journal article" date="2020" name="BMC Genomics">
        <title>Correction to: Identification and distribution of gene clusters required for synthesis of sphingolipid metabolism inhibitors in diverse species of the filamentous fungus Fusarium.</title>
        <authorList>
            <person name="Kim H.S."/>
            <person name="Lohmar J.M."/>
            <person name="Busman M."/>
            <person name="Brown D.W."/>
            <person name="Naumann T.A."/>
            <person name="Divon H.H."/>
            <person name="Lysoe E."/>
            <person name="Uhlig S."/>
            <person name="Proctor R.H."/>
        </authorList>
    </citation>
    <scope>NUCLEOTIDE SEQUENCE</scope>
    <source>
        <strain evidence="3">NRRL 20472</strain>
    </source>
</reference>
<feature type="region of interest" description="Disordered" evidence="1">
    <location>
        <begin position="201"/>
        <end position="284"/>
    </location>
</feature>
<keyword evidence="2" id="KW-1133">Transmembrane helix</keyword>
<keyword evidence="2" id="KW-0472">Membrane</keyword>
<keyword evidence="2" id="KW-0812">Transmembrane</keyword>
<evidence type="ECO:0000313" key="4">
    <source>
        <dbReference type="Proteomes" id="UP000622797"/>
    </source>
</evidence>
<evidence type="ECO:0000256" key="1">
    <source>
        <dbReference type="SAM" id="MobiDB-lite"/>
    </source>
</evidence>
<sequence>MDLPLLELGIPWKTIVRSDAAESTTHQHSRRVVPAVCYDECDSAYKLALSYGKKDTLCAKDSGFRTLYDSCNECLDKETTDDTQREYVEPQFEQFIDFCKNATEEEPSITATITGAENSKTTVTASRTTICAGCSNRSKKCFSRENDNNHTNAHVHRHIRGQRIDDSGPKIATIVGPVVPSVVVLILAAALGFLWYRRRQKKRPPTEEARNDDKPKEEKPQLHSDCISRPTFELEGSMPEGPRPAADAATEAEMAANEVAAHEMSTDQKRLHVIPRKEVPSEEI</sequence>
<keyword evidence="4" id="KW-1185">Reference proteome</keyword>
<proteinExistence type="predicted"/>
<feature type="compositionally biased region" description="Basic and acidic residues" evidence="1">
    <location>
        <begin position="204"/>
        <end position="222"/>
    </location>
</feature>
<dbReference type="EMBL" id="JABEXW010001048">
    <property type="protein sequence ID" value="KAF4948537.1"/>
    <property type="molecule type" value="Genomic_DNA"/>
</dbReference>
<feature type="compositionally biased region" description="Low complexity" evidence="1">
    <location>
        <begin position="245"/>
        <end position="259"/>
    </location>
</feature>
<evidence type="ECO:0000313" key="3">
    <source>
        <dbReference type="EMBL" id="KAF4948537.1"/>
    </source>
</evidence>
<organism evidence="3 4">
    <name type="scientific">Fusarium sarcochroum</name>
    <dbReference type="NCBI Taxonomy" id="1208366"/>
    <lineage>
        <taxon>Eukaryota</taxon>
        <taxon>Fungi</taxon>
        <taxon>Dikarya</taxon>
        <taxon>Ascomycota</taxon>
        <taxon>Pezizomycotina</taxon>
        <taxon>Sordariomycetes</taxon>
        <taxon>Hypocreomycetidae</taxon>
        <taxon>Hypocreales</taxon>
        <taxon>Nectriaceae</taxon>
        <taxon>Fusarium</taxon>
        <taxon>Fusarium lateritium species complex</taxon>
    </lineage>
</organism>
<protein>
    <submittedName>
        <fullName evidence="3">Uncharacterized protein</fullName>
    </submittedName>
</protein>
<feature type="compositionally biased region" description="Basic and acidic residues" evidence="1">
    <location>
        <begin position="260"/>
        <end position="284"/>
    </location>
</feature>
<evidence type="ECO:0000256" key="2">
    <source>
        <dbReference type="SAM" id="Phobius"/>
    </source>
</evidence>
<dbReference type="AlphaFoldDB" id="A0A8H4SZR7"/>
<accession>A0A8H4SZR7</accession>
<dbReference type="OrthoDB" id="5414836at2759"/>
<feature type="transmembrane region" description="Helical" evidence="2">
    <location>
        <begin position="174"/>
        <end position="196"/>
    </location>
</feature>
<dbReference type="Proteomes" id="UP000622797">
    <property type="component" value="Unassembled WGS sequence"/>
</dbReference>
<dbReference type="PANTHER" id="PTHR38122">
    <property type="entry name" value="GLYCOPROTEIN X"/>
    <property type="match status" value="1"/>
</dbReference>
<name>A0A8H4SZR7_9HYPO</name>
<comment type="caution">
    <text evidence="3">The sequence shown here is derived from an EMBL/GenBank/DDBJ whole genome shotgun (WGS) entry which is preliminary data.</text>
</comment>
<reference evidence="3" key="2">
    <citation type="submission" date="2020-05" db="EMBL/GenBank/DDBJ databases">
        <authorList>
            <person name="Kim H.-S."/>
            <person name="Proctor R.H."/>
            <person name="Brown D.W."/>
        </authorList>
    </citation>
    <scope>NUCLEOTIDE SEQUENCE</scope>
    <source>
        <strain evidence="3">NRRL 20472</strain>
    </source>
</reference>